<dbReference type="PANTHER" id="PTHR24250:SF50">
    <property type="entry name" value="PEPTIDASE S1 DOMAIN-CONTAINING PROTEIN"/>
    <property type="match status" value="1"/>
</dbReference>
<dbReference type="Pfam" id="PF00089">
    <property type="entry name" value="Trypsin"/>
    <property type="match status" value="2"/>
</dbReference>
<sequence length="463" mass="49809">MAFMFLLFCFAFIGAAFGCGVPAIRPVISGYNKIVNGQNAVSGSWPWQVSLQDGRGFHFCGGSLINQYWVVTAAHCNARTSTIVLLGEYDRSSQAEQVQVINIGKAITHPYWDSYNLNNDITLLKLSYPAQLNSRVSPVCLVNTNDVIPSGIKCVTTGWGKTGYTFLDTASPAKLQQVALPILTLEDCRSYWGNKISSSMICAGSSGASSCQGCTGCGVPAIKPIITGYSRIVNGEEAVPGSWPWQASIQDYTGWHYCGGSLFNKHWVVTAAHCGVRTSDYVVLGAHDRSALGEPVQKMQIEKVVTNSNYNSFTFNYDIALVKLASPAALTNYVSPVCLPDPTDYFPPGMLCVTTGWGLISTSDPDTPDNLQQAALPIVSTPDCQKNWEGVVTVTDKMICAGGAGATSCMGDSGGPLVCEVNNTWYLVGIVSWGSGACDLHIPATYARMTEFHDWIDQAVAQY</sequence>
<evidence type="ECO:0000259" key="8">
    <source>
        <dbReference type="PROSITE" id="PS50240"/>
    </source>
</evidence>
<feature type="chain" id="PRO_5003581218" description="Peptidase S1 domain-containing protein" evidence="7">
    <location>
        <begin position="19"/>
        <end position="463"/>
    </location>
</feature>
<dbReference type="InterPro" id="IPR043504">
    <property type="entry name" value="Peptidase_S1_PA_chymotrypsin"/>
</dbReference>
<dbReference type="PANTHER" id="PTHR24250">
    <property type="entry name" value="CHYMOTRYPSIN-RELATED"/>
    <property type="match status" value="1"/>
</dbReference>
<proteinExistence type="predicted"/>
<dbReference type="EMBL" id="AFYH01042530">
    <property type="status" value="NOT_ANNOTATED_CDS"/>
    <property type="molecule type" value="Genomic_DNA"/>
</dbReference>
<evidence type="ECO:0000256" key="4">
    <source>
        <dbReference type="ARBA" id="ARBA00023145"/>
    </source>
</evidence>
<evidence type="ECO:0000256" key="3">
    <source>
        <dbReference type="ARBA" id="ARBA00022825"/>
    </source>
</evidence>
<evidence type="ECO:0000256" key="7">
    <source>
        <dbReference type="SAM" id="SignalP"/>
    </source>
</evidence>
<dbReference type="SMART" id="SM00020">
    <property type="entry name" value="Tryp_SPc"/>
    <property type="match status" value="2"/>
</dbReference>
<feature type="domain" description="Peptidase S1" evidence="8">
    <location>
        <begin position="232"/>
        <end position="461"/>
    </location>
</feature>
<dbReference type="EMBL" id="AFYH01042529">
    <property type="status" value="NOT_ANNOTATED_CDS"/>
    <property type="molecule type" value="Genomic_DNA"/>
</dbReference>
<dbReference type="PROSITE" id="PS50240">
    <property type="entry name" value="TRYPSIN_DOM"/>
    <property type="match status" value="2"/>
</dbReference>
<dbReference type="PROSITE" id="PS00134">
    <property type="entry name" value="TRYPSIN_HIS"/>
    <property type="match status" value="1"/>
</dbReference>
<dbReference type="InterPro" id="IPR033116">
    <property type="entry name" value="TRYPSIN_SER"/>
</dbReference>
<dbReference type="InParanoid" id="H3BCB7"/>
<dbReference type="GO" id="GO:0006508">
    <property type="term" value="P:proteolysis"/>
    <property type="evidence" value="ECO:0007669"/>
    <property type="project" value="UniProtKB-KW"/>
</dbReference>
<reference evidence="9" key="3">
    <citation type="submission" date="2025-09" db="UniProtKB">
        <authorList>
            <consortium name="Ensembl"/>
        </authorList>
    </citation>
    <scope>IDENTIFICATION</scope>
</reference>
<organism evidence="9 10">
    <name type="scientific">Latimeria chalumnae</name>
    <name type="common">Coelacanth</name>
    <dbReference type="NCBI Taxonomy" id="7897"/>
    <lineage>
        <taxon>Eukaryota</taxon>
        <taxon>Metazoa</taxon>
        <taxon>Chordata</taxon>
        <taxon>Craniata</taxon>
        <taxon>Vertebrata</taxon>
        <taxon>Euteleostomi</taxon>
        <taxon>Coelacanthiformes</taxon>
        <taxon>Coelacanthidae</taxon>
        <taxon>Latimeria</taxon>
    </lineage>
</organism>
<dbReference type="FunFam" id="2.40.10.10:FF:000181">
    <property type="entry name" value="Chymotrypsinogen A"/>
    <property type="match status" value="2"/>
</dbReference>
<dbReference type="InterPro" id="IPR018114">
    <property type="entry name" value="TRYPSIN_HIS"/>
</dbReference>
<evidence type="ECO:0000256" key="5">
    <source>
        <dbReference type="ARBA" id="ARBA00023157"/>
    </source>
</evidence>
<dbReference type="FunCoup" id="H3BCB7">
    <property type="interactions" value="151"/>
</dbReference>
<feature type="domain" description="Peptidase S1" evidence="8">
    <location>
        <begin position="34"/>
        <end position="216"/>
    </location>
</feature>
<keyword evidence="1 6" id="KW-0645">Protease</keyword>
<dbReference type="PRINTS" id="PR00722">
    <property type="entry name" value="CHYMOTRYPSIN"/>
</dbReference>
<dbReference type="Ensembl" id="ENSLACT00000019676.1">
    <property type="protein sequence ID" value="ENSLACP00000019538.1"/>
    <property type="gene ID" value="ENSLACG00000017181.1"/>
</dbReference>
<reference evidence="9" key="2">
    <citation type="submission" date="2025-08" db="UniProtKB">
        <authorList>
            <consortium name="Ensembl"/>
        </authorList>
    </citation>
    <scope>IDENTIFICATION</scope>
</reference>
<keyword evidence="10" id="KW-1185">Reference proteome</keyword>
<keyword evidence="7" id="KW-0732">Signal</keyword>
<evidence type="ECO:0000313" key="10">
    <source>
        <dbReference type="Proteomes" id="UP000008672"/>
    </source>
</evidence>
<keyword evidence="3 6" id="KW-0720">Serine protease</keyword>
<reference evidence="10" key="1">
    <citation type="submission" date="2011-08" db="EMBL/GenBank/DDBJ databases">
        <title>The draft genome of Latimeria chalumnae.</title>
        <authorList>
            <person name="Di Palma F."/>
            <person name="Alfoldi J."/>
            <person name="Johnson J."/>
            <person name="Berlin A."/>
            <person name="Gnerre S."/>
            <person name="Jaffe D."/>
            <person name="MacCallum I."/>
            <person name="Young S."/>
            <person name="Walker B.J."/>
            <person name="Lander E."/>
            <person name="Lindblad-Toh K."/>
        </authorList>
    </citation>
    <scope>NUCLEOTIDE SEQUENCE [LARGE SCALE GENOMIC DNA]</scope>
    <source>
        <strain evidence="10">Wild caught</strain>
    </source>
</reference>
<protein>
    <recommendedName>
        <fullName evidence="8">Peptidase S1 domain-containing protein</fullName>
    </recommendedName>
</protein>
<dbReference type="GeneTree" id="ENSGT00940000153216"/>
<dbReference type="OMA" id="FPPGERC"/>
<dbReference type="PROSITE" id="PS00135">
    <property type="entry name" value="TRYPSIN_SER"/>
    <property type="match status" value="1"/>
</dbReference>
<dbReference type="EMBL" id="AFYH01042528">
    <property type="status" value="NOT_ANNOTATED_CDS"/>
    <property type="molecule type" value="Genomic_DNA"/>
</dbReference>
<dbReference type="InterPro" id="IPR009003">
    <property type="entry name" value="Peptidase_S1_PA"/>
</dbReference>
<evidence type="ECO:0000256" key="6">
    <source>
        <dbReference type="RuleBase" id="RU363034"/>
    </source>
</evidence>
<dbReference type="eggNOG" id="KOG3627">
    <property type="taxonomic scope" value="Eukaryota"/>
</dbReference>
<keyword evidence="5" id="KW-1015">Disulfide bond</keyword>
<dbReference type="EMBL" id="AFYH01042526">
    <property type="status" value="NOT_ANNOTATED_CDS"/>
    <property type="molecule type" value="Genomic_DNA"/>
</dbReference>
<dbReference type="InterPro" id="IPR001254">
    <property type="entry name" value="Trypsin_dom"/>
</dbReference>
<dbReference type="FunFam" id="2.40.10.10:FF:000176">
    <property type="entry name" value="Chymotrypsinogen A"/>
    <property type="match status" value="1"/>
</dbReference>
<feature type="signal peptide" evidence="7">
    <location>
        <begin position="1"/>
        <end position="18"/>
    </location>
</feature>
<dbReference type="CDD" id="cd00190">
    <property type="entry name" value="Tryp_SPc"/>
    <property type="match status" value="2"/>
</dbReference>
<dbReference type="GO" id="GO:0004252">
    <property type="term" value="F:serine-type endopeptidase activity"/>
    <property type="evidence" value="ECO:0007669"/>
    <property type="project" value="InterPro"/>
</dbReference>
<dbReference type="EMBL" id="AFYH01042527">
    <property type="status" value="NOT_ANNOTATED_CDS"/>
    <property type="molecule type" value="Genomic_DNA"/>
</dbReference>
<keyword evidence="4" id="KW-0865">Zymogen</keyword>
<dbReference type="STRING" id="7897.ENSLACP00000019538"/>
<dbReference type="InterPro" id="IPR001314">
    <property type="entry name" value="Peptidase_S1A"/>
</dbReference>
<dbReference type="SUPFAM" id="SSF50494">
    <property type="entry name" value="Trypsin-like serine proteases"/>
    <property type="match status" value="2"/>
</dbReference>
<evidence type="ECO:0000256" key="1">
    <source>
        <dbReference type="ARBA" id="ARBA00022670"/>
    </source>
</evidence>
<evidence type="ECO:0000256" key="2">
    <source>
        <dbReference type="ARBA" id="ARBA00022801"/>
    </source>
</evidence>
<dbReference type="AlphaFoldDB" id="H3BCB7"/>
<dbReference type="Proteomes" id="UP000008672">
    <property type="component" value="Unassembled WGS sequence"/>
</dbReference>
<dbReference type="HOGENOM" id="CLU_004497_5_2_1"/>
<evidence type="ECO:0000313" key="9">
    <source>
        <dbReference type="Ensembl" id="ENSLACP00000019538.1"/>
    </source>
</evidence>
<dbReference type="Gene3D" id="2.40.10.10">
    <property type="entry name" value="Trypsin-like serine proteases"/>
    <property type="match status" value="2"/>
</dbReference>
<accession>H3BCB7</accession>
<keyword evidence="2 6" id="KW-0378">Hydrolase</keyword>
<name>H3BCB7_LATCH</name>